<keyword evidence="5" id="KW-0472">Membrane</keyword>
<keyword evidence="3" id="KW-1015">Disulfide bond</keyword>
<proteinExistence type="predicted"/>
<dbReference type="STRING" id="77166.U4UPS3"/>
<dbReference type="PANTHER" id="PTHR11219">
    <property type="entry name" value="TENEURIN AND N-ACETYLGLUCOSAMINE-1-PHOSPHODIESTER ALPHA-N-ACETYLGLUCOSAMINIDASE"/>
    <property type="match status" value="1"/>
</dbReference>
<evidence type="ECO:0000256" key="2">
    <source>
        <dbReference type="ARBA" id="ARBA00022737"/>
    </source>
</evidence>
<reference evidence="8 9" key="1">
    <citation type="journal article" date="2013" name="Genome Biol.">
        <title>Draft genome of the mountain pine beetle, Dendroctonus ponderosae Hopkins, a major forest pest.</title>
        <authorList>
            <person name="Keeling C.I."/>
            <person name="Yuen M.M."/>
            <person name="Liao N.Y."/>
            <person name="Docking T.R."/>
            <person name="Chan S.K."/>
            <person name="Taylor G.A."/>
            <person name="Palmquist D.L."/>
            <person name="Jackman S.D."/>
            <person name="Nguyen A."/>
            <person name="Li M."/>
            <person name="Henderson H."/>
            <person name="Janes J.K."/>
            <person name="Zhao Y."/>
            <person name="Pandoh P."/>
            <person name="Moore R."/>
            <person name="Sperling F.A."/>
            <person name="Huber D.P."/>
            <person name="Birol I."/>
            <person name="Jones S.J."/>
            <person name="Bohlmann J."/>
        </authorList>
    </citation>
    <scope>NUCLEOTIDE SEQUENCE</scope>
</reference>
<keyword evidence="1" id="KW-0245">EGF-like domain</keyword>
<evidence type="ECO:0000256" key="1">
    <source>
        <dbReference type="ARBA" id="ARBA00022536"/>
    </source>
</evidence>
<dbReference type="InterPro" id="IPR057629">
    <property type="entry name" value="Teneurin1-4_GBD"/>
</dbReference>
<accession>U4UPS3</accession>
<evidence type="ECO:0000313" key="8">
    <source>
        <dbReference type="EMBL" id="ERL94493.1"/>
    </source>
</evidence>
<keyword evidence="5" id="KW-1133">Transmembrane helix</keyword>
<protein>
    <recommendedName>
        <fullName evidence="6 7">EGF-like domain-containing protein</fullName>
    </recommendedName>
</protein>
<dbReference type="Proteomes" id="UP000030742">
    <property type="component" value="Unassembled WGS sequence"/>
</dbReference>
<dbReference type="PANTHER" id="PTHR11219:SF72">
    <property type="entry name" value="TENEURIN-M"/>
    <property type="match status" value="1"/>
</dbReference>
<evidence type="ECO:0000256" key="5">
    <source>
        <dbReference type="SAM" id="Phobius"/>
    </source>
</evidence>
<dbReference type="PROSITE" id="PS00022">
    <property type="entry name" value="EGF_1"/>
    <property type="match status" value="1"/>
</dbReference>
<feature type="region of interest" description="Disordered" evidence="4">
    <location>
        <begin position="356"/>
        <end position="390"/>
    </location>
</feature>
<evidence type="ECO:0000256" key="3">
    <source>
        <dbReference type="ARBA" id="ARBA00023157"/>
    </source>
</evidence>
<evidence type="ECO:0000256" key="4">
    <source>
        <dbReference type="SAM" id="MobiDB-lite"/>
    </source>
</evidence>
<dbReference type="OrthoDB" id="442731at2759"/>
<dbReference type="Gene3D" id="2.60.120.260">
    <property type="entry name" value="Galactose-binding domain-like"/>
    <property type="match status" value="1"/>
</dbReference>
<feature type="domain" description="EGF-like" evidence="6 7">
    <location>
        <begin position="728"/>
        <end position="739"/>
    </location>
</feature>
<evidence type="ECO:0000259" key="7">
    <source>
        <dbReference type="PROSITE" id="PS01186"/>
    </source>
</evidence>
<organism evidence="8 9">
    <name type="scientific">Dendroctonus ponderosae</name>
    <name type="common">Mountain pine beetle</name>
    <dbReference type="NCBI Taxonomy" id="77166"/>
    <lineage>
        <taxon>Eukaryota</taxon>
        <taxon>Metazoa</taxon>
        <taxon>Ecdysozoa</taxon>
        <taxon>Arthropoda</taxon>
        <taxon>Hexapoda</taxon>
        <taxon>Insecta</taxon>
        <taxon>Pterygota</taxon>
        <taxon>Neoptera</taxon>
        <taxon>Endopterygota</taxon>
        <taxon>Coleoptera</taxon>
        <taxon>Polyphaga</taxon>
        <taxon>Cucujiformia</taxon>
        <taxon>Curculionidae</taxon>
        <taxon>Scolytinae</taxon>
        <taxon>Dendroctonus</taxon>
    </lineage>
</organism>
<dbReference type="Pfam" id="PF23093">
    <property type="entry name" value="GBD_Tenm3"/>
    <property type="match status" value="1"/>
</dbReference>
<keyword evidence="2" id="KW-0677">Repeat</keyword>
<evidence type="ECO:0000313" key="9">
    <source>
        <dbReference type="Proteomes" id="UP000030742"/>
    </source>
</evidence>
<dbReference type="PROSITE" id="PS01186">
    <property type="entry name" value="EGF_2"/>
    <property type="match status" value="1"/>
</dbReference>
<name>U4UPS3_DENPD</name>
<dbReference type="InterPro" id="IPR000742">
    <property type="entry name" value="EGF"/>
</dbReference>
<gene>
    <name evidence="8" type="ORF">D910_11770</name>
</gene>
<evidence type="ECO:0000259" key="6">
    <source>
        <dbReference type="PROSITE" id="PS00022"/>
    </source>
</evidence>
<feature type="compositionally biased region" description="Basic and acidic residues" evidence="4">
    <location>
        <begin position="358"/>
        <end position="371"/>
    </location>
</feature>
<dbReference type="GO" id="GO:0008045">
    <property type="term" value="P:motor neuron axon guidance"/>
    <property type="evidence" value="ECO:0007669"/>
    <property type="project" value="TreeGrafter"/>
</dbReference>
<dbReference type="FunFam" id="2.60.120.260:FF:000189">
    <property type="entry name" value="Teneurin-m-like Protein"/>
    <property type="match status" value="1"/>
</dbReference>
<dbReference type="EMBL" id="KB632390">
    <property type="protein sequence ID" value="ERL94493.1"/>
    <property type="molecule type" value="Genomic_DNA"/>
</dbReference>
<feature type="transmembrane region" description="Helical" evidence="5">
    <location>
        <begin position="103"/>
        <end position="126"/>
    </location>
</feature>
<keyword evidence="5" id="KW-0812">Transmembrane</keyword>
<dbReference type="InterPro" id="IPR051216">
    <property type="entry name" value="Teneurin"/>
</dbReference>
<sequence>MTGAIKGFLKAEFVLILDADYRPDHSKNSVIDYKPNSSCNSPSKDMKNSLPVAGGGVVGTNSLSYGGQMPVLPVRNNLRRPNSSHFPPAASRFHFRKGLASRCTWKCTAIALIVLCVILTAALSYISDGFLHLLCDKMTEKALTTTAFSNYYLVSLIKILTSKEIEAKNVQMMEHAFEDRKKNKLCPPVETLLSHQQWNVFLKNCPFRNESLHIKPTQASLVGNLIIKRSSEHVGSLHVSTEGPGGSMLHEAESSTQVFVVSTNSPTVSESEDEISTVEGETTTDGVKTETLLPTTEDELHELYGELSNEESSDAALFEGEVMDAKAVDVDVAEVNETVVKSGELQHDSPILLYEKPASGEEKRKLADSSKELTGANLAEPPERDAPAPGLKNVYIQQGKSEASQTPVTEPTVKVFEIPAASSEATPSKRVQVNVTISTDPDPQNPHQTHSIYVLSVSVPTDGHEPGVELNTKEGASFSDIHEANKANPQPVESPHGGACECECPCLDGSRELLDFNSSNYDYDWLFSSKEYGFSKRKPDFTVSSTESTGTSEVWTTNCPEVTTKLPPPPTILVLEGARTFPAQSFPPDGTTFSQTSLGKRLTQEIPPYGYWNMQFYHPEAAYVKFEYTIPRGASIGVYARRNALPTHTQYDILEVLSGFKARTTRAAHSIVKKEVTHYMEQGHWFLSLYNDDGDAQEITLEAEVADDMTHNCPNGCSGKGECLMGHCQCNPGFGGDDCSESKILRKMSTLSSHAFACRWAHFISTSL</sequence>
<dbReference type="AlphaFoldDB" id="U4UPS3"/>